<dbReference type="GO" id="GO:0042626">
    <property type="term" value="F:ATPase-coupled transmembrane transporter activity"/>
    <property type="evidence" value="ECO:0007669"/>
    <property type="project" value="TreeGrafter"/>
</dbReference>
<organism evidence="9 10">
    <name type="scientific">Petrachloros mirabilis ULC683</name>
    <dbReference type="NCBI Taxonomy" id="2781853"/>
    <lineage>
        <taxon>Bacteria</taxon>
        <taxon>Bacillati</taxon>
        <taxon>Cyanobacteriota</taxon>
        <taxon>Cyanophyceae</taxon>
        <taxon>Synechococcales</taxon>
        <taxon>Petrachlorosaceae</taxon>
        <taxon>Petrachloros</taxon>
        <taxon>Petrachloros mirabilis</taxon>
    </lineage>
</organism>
<evidence type="ECO:0000256" key="4">
    <source>
        <dbReference type="ARBA" id="ARBA00022840"/>
    </source>
</evidence>
<dbReference type="EMBL" id="WVIC01000033">
    <property type="protein sequence ID" value="NCJ07826.1"/>
    <property type="molecule type" value="Genomic_DNA"/>
</dbReference>
<keyword evidence="4 9" id="KW-0067">ATP-binding</keyword>
<keyword evidence="2 7" id="KW-0812">Transmembrane</keyword>
<dbReference type="Proteomes" id="UP000607397">
    <property type="component" value="Unassembled WGS sequence"/>
</dbReference>
<evidence type="ECO:0000313" key="10">
    <source>
        <dbReference type="Proteomes" id="UP000607397"/>
    </source>
</evidence>
<evidence type="ECO:0000256" key="5">
    <source>
        <dbReference type="ARBA" id="ARBA00022989"/>
    </source>
</evidence>
<evidence type="ECO:0000256" key="2">
    <source>
        <dbReference type="ARBA" id="ARBA00022692"/>
    </source>
</evidence>
<proteinExistence type="predicted"/>
<keyword evidence="6 7" id="KW-0472">Membrane</keyword>
<evidence type="ECO:0000256" key="6">
    <source>
        <dbReference type="ARBA" id="ARBA00023136"/>
    </source>
</evidence>
<protein>
    <submittedName>
        <fullName evidence="9">ATP-binding cassette domain-containing protein</fullName>
    </submittedName>
</protein>
<sequence length="382" mass="41745">MLKDQVLTAILESILQNIVSLGTGGILLLIAQSRQSGLGSLTIGDFALFVYYLSFITGFLDYLGRFMMLCKQTEVSFERLAALCRDTPAQTLVAHHPLYLSYPIVRPPALPPMAQPVWHGGLRLRELTAHDLTYHYPDTHQGISGINITLVKGSLTVITGPIGSGKTTLLRAILGLLPLQAGTISWNGQPVREPISIWSPPRSAYTSQIPQLFSTSLLENILLGLDLDEAALEKAISRAVLEPDLATMAKGLHTLVGTKGVRLSGGQIQRVAAARMFIRQPELLVFDDLSSALDVETEQQLWQRLLAGRAVTNSLTPPTCLPIHSPTLLVVSHRPGILRQADQIVVLKQGQVEAIGCLEDLLQSCTAIQNLWRGYRDTLNRS</sequence>
<dbReference type="RefSeq" id="WP_161826301.1">
    <property type="nucleotide sequence ID" value="NZ_WVIC01000033.1"/>
</dbReference>
<dbReference type="SUPFAM" id="SSF90123">
    <property type="entry name" value="ABC transporter transmembrane region"/>
    <property type="match status" value="1"/>
</dbReference>
<comment type="subcellular location">
    <subcellularLocation>
        <location evidence="1">Cell membrane</location>
        <topology evidence="1">Multi-pass membrane protein</topology>
    </subcellularLocation>
</comment>
<evidence type="ECO:0000256" key="7">
    <source>
        <dbReference type="SAM" id="Phobius"/>
    </source>
</evidence>
<keyword evidence="3" id="KW-0547">Nucleotide-binding</keyword>
<dbReference type="Pfam" id="PF00005">
    <property type="entry name" value="ABC_tran"/>
    <property type="match status" value="1"/>
</dbReference>
<name>A0A8K2A1B5_9CYAN</name>
<evidence type="ECO:0000313" key="9">
    <source>
        <dbReference type="EMBL" id="NCJ07826.1"/>
    </source>
</evidence>
<dbReference type="GO" id="GO:0005886">
    <property type="term" value="C:plasma membrane"/>
    <property type="evidence" value="ECO:0007669"/>
    <property type="project" value="UniProtKB-SubCell"/>
</dbReference>
<comment type="caution">
    <text evidence="9">The sequence shown here is derived from an EMBL/GenBank/DDBJ whole genome shotgun (WGS) entry which is preliminary data.</text>
</comment>
<feature type="domain" description="ABC transporter" evidence="8">
    <location>
        <begin position="122"/>
        <end position="374"/>
    </location>
</feature>
<reference evidence="9" key="1">
    <citation type="submission" date="2019-12" db="EMBL/GenBank/DDBJ databases">
        <title>High-Quality draft genome sequences of three cyanobacteria isolated from the limestone walls of the Old Cathedral of Coimbra.</title>
        <authorList>
            <person name="Tiago I."/>
            <person name="Soares F."/>
            <person name="Portugal A."/>
        </authorList>
    </citation>
    <scope>NUCLEOTIDE SEQUENCE [LARGE SCALE GENOMIC DNA]</scope>
    <source>
        <strain evidence="9">C</strain>
    </source>
</reference>
<dbReference type="GO" id="GO:0005524">
    <property type="term" value="F:ATP binding"/>
    <property type="evidence" value="ECO:0007669"/>
    <property type="project" value="UniProtKB-KW"/>
</dbReference>
<dbReference type="Gene3D" id="1.20.1560.10">
    <property type="entry name" value="ABC transporter type 1, transmembrane domain"/>
    <property type="match status" value="1"/>
</dbReference>
<feature type="transmembrane region" description="Helical" evidence="7">
    <location>
        <begin position="6"/>
        <end position="31"/>
    </location>
</feature>
<dbReference type="InterPro" id="IPR036640">
    <property type="entry name" value="ABC1_TM_sf"/>
</dbReference>
<dbReference type="Gene3D" id="3.40.50.300">
    <property type="entry name" value="P-loop containing nucleotide triphosphate hydrolases"/>
    <property type="match status" value="1"/>
</dbReference>
<dbReference type="PANTHER" id="PTHR24221:SF423">
    <property type="entry name" value="ABC TRANSPORTER"/>
    <property type="match status" value="1"/>
</dbReference>
<keyword evidence="10" id="KW-1185">Reference proteome</keyword>
<dbReference type="SUPFAM" id="SSF52540">
    <property type="entry name" value="P-loop containing nucleoside triphosphate hydrolases"/>
    <property type="match status" value="1"/>
</dbReference>
<dbReference type="InterPro" id="IPR039421">
    <property type="entry name" value="Type_1_exporter"/>
</dbReference>
<evidence type="ECO:0000259" key="8">
    <source>
        <dbReference type="PROSITE" id="PS50893"/>
    </source>
</evidence>
<evidence type="ECO:0000256" key="1">
    <source>
        <dbReference type="ARBA" id="ARBA00004651"/>
    </source>
</evidence>
<dbReference type="SMART" id="SM00382">
    <property type="entry name" value="AAA"/>
    <property type="match status" value="1"/>
</dbReference>
<dbReference type="InterPro" id="IPR027417">
    <property type="entry name" value="P-loop_NTPase"/>
</dbReference>
<dbReference type="GO" id="GO:0016887">
    <property type="term" value="F:ATP hydrolysis activity"/>
    <property type="evidence" value="ECO:0007669"/>
    <property type="project" value="InterPro"/>
</dbReference>
<dbReference type="InterPro" id="IPR003593">
    <property type="entry name" value="AAA+_ATPase"/>
</dbReference>
<dbReference type="InterPro" id="IPR003439">
    <property type="entry name" value="ABC_transporter-like_ATP-bd"/>
</dbReference>
<dbReference type="PROSITE" id="PS50893">
    <property type="entry name" value="ABC_TRANSPORTER_2"/>
    <property type="match status" value="1"/>
</dbReference>
<keyword evidence="5 7" id="KW-1133">Transmembrane helix</keyword>
<gene>
    <name evidence="9" type="ORF">GS597_15180</name>
</gene>
<evidence type="ECO:0000256" key="3">
    <source>
        <dbReference type="ARBA" id="ARBA00022741"/>
    </source>
</evidence>
<accession>A0A8K2A1B5</accession>
<dbReference type="AlphaFoldDB" id="A0A8K2A1B5"/>
<feature type="transmembrane region" description="Helical" evidence="7">
    <location>
        <begin position="43"/>
        <end position="63"/>
    </location>
</feature>
<dbReference type="PANTHER" id="PTHR24221">
    <property type="entry name" value="ATP-BINDING CASSETTE SUB-FAMILY B"/>
    <property type="match status" value="1"/>
</dbReference>